<keyword evidence="2" id="KW-1185">Reference proteome</keyword>
<accession>B1CAI3</accession>
<dbReference type="GeneID" id="98001191"/>
<reference evidence="1" key="2">
    <citation type="submission" date="2013-08" db="EMBL/GenBank/DDBJ databases">
        <title>Draft genome sequence of Anaerofustis stercorihominis (DSM 17244).</title>
        <authorList>
            <person name="Sudarsanam P."/>
            <person name="Ley R."/>
            <person name="Guruge J."/>
            <person name="Turnbaugh P.J."/>
            <person name="Mahowald M."/>
            <person name="Liep D."/>
            <person name="Gordon J."/>
        </authorList>
    </citation>
    <scope>NUCLEOTIDE SEQUENCE</scope>
    <source>
        <strain evidence="1">DSM 17244</strain>
    </source>
</reference>
<dbReference type="SUPFAM" id="SSF46785">
    <property type="entry name" value="Winged helix' DNA-binding domain"/>
    <property type="match status" value="1"/>
</dbReference>
<dbReference type="HOGENOM" id="CLU_2462381_0_0_9"/>
<dbReference type="InterPro" id="IPR036390">
    <property type="entry name" value="WH_DNA-bd_sf"/>
</dbReference>
<evidence type="ECO:0008006" key="3">
    <source>
        <dbReference type="Google" id="ProtNLM"/>
    </source>
</evidence>
<reference evidence="1" key="1">
    <citation type="submission" date="2008-01" db="EMBL/GenBank/DDBJ databases">
        <authorList>
            <person name="Fulton L."/>
            <person name="Clifton S."/>
            <person name="Fulton B."/>
            <person name="Xu J."/>
            <person name="Minx P."/>
            <person name="Pepin K.H."/>
            <person name="Johnson M."/>
            <person name="Thiruvilangam P."/>
            <person name="Bhonagiri V."/>
            <person name="Nash W.E."/>
            <person name="Mardis E.R."/>
            <person name="Wilson R.K."/>
        </authorList>
    </citation>
    <scope>NUCLEOTIDE SEQUENCE [LARGE SCALE GENOMIC DNA]</scope>
    <source>
        <strain evidence="1">DSM 17244</strain>
    </source>
</reference>
<organism evidence="1 2">
    <name type="scientific">Anaerofustis stercorihominis DSM 17244</name>
    <dbReference type="NCBI Taxonomy" id="445971"/>
    <lineage>
        <taxon>Bacteria</taxon>
        <taxon>Bacillati</taxon>
        <taxon>Bacillota</taxon>
        <taxon>Clostridia</taxon>
        <taxon>Eubacteriales</taxon>
        <taxon>Eubacteriaceae</taxon>
        <taxon>Anaerofustis</taxon>
    </lineage>
</organism>
<evidence type="ECO:0000313" key="2">
    <source>
        <dbReference type="Proteomes" id="UP000005178"/>
    </source>
</evidence>
<gene>
    <name evidence="1" type="ORF">ANASTE_02172</name>
</gene>
<dbReference type="AlphaFoldDB" id="B1CAI3"/>
<sequence>MKKNKAQLILNEIEKRTSDLPKDYFLDSKDFNYSYYSTISVANDLNMQRTNVSKCLNELVEDKILIKITGKPILYFHKKSLKKILIRI</sequence>
<dbReference type="EMBL" id="ABIL02000006">
    <property type="protein sequence ID" value="EDS72456.1"/>
    <property type="molecule type" value="Genomic_DNA"/>
</dbReference>
<dbReference type="RefSeq" id="WP_007050926.1">
    <property type="nucleotide sequence ID" value="NZ_DS560019.1"/>
</dbReference>
<evidence type="ECO:0000313" key="1">
    <source>
        <dbReference type="EMBL" id="EDS72456.1"/>
    </source>
</evidence>
<protein>
    <recommendedName>
        <fullName evidence="3">HTH crp-type domain-containing protein</fullName>
    </recommendedName>
</protein>
<comment type="caution">
    <text evidence="1">The sequence shown here is derived from an EMBL/GenBank/DDBJ whole genome shotgun (WGS) entry which is preliminary data.</text>
</comment>
<name>B1CAI3_9FIRM</name>
<dbReference type="Proteomes" id="UP000005178">
    <property type="component" value="Unassembled WGS sequence"/>
</dbReference>
<proteinExistence type="predicted"/>